<dbReference type="RefSeq" id="WP_121689708.1">
    <property type="nucleotide sequence ID" value="NZ_RCUY01000017.1"/>
</dbReference>
<protein>
    <submittedName>
        <fullName evidence="1">Thioesterase</fullName>
    </submittedName>
</protein>
<dbReference type="InterPro" id="IPR051490">
    <property type="entry name" value="THEM6_lcsJ_thioesterase"/>
</dbReference>
<dbReference type="OrthoDB" id="3727779at2"/>
<keyword evidence="2" id="KW-1185">Reference proteome</keyword>
<accession>A0A3L7AGE4</accession>
<gene>
    <name evidence="1" type="ORF">D9V34_17285</name>
</gene>
<dbReference type="Gene3D" id="3.10.129.10">
    <property type="entry name" value="Hotdog Thioesterase"/>
    <property type="match status" value="1"/>
</dbReference>
<dbReference type="SUPFAM" id="SSF54637">
    <property type="entry name" value="Thioesterase/thiol ester dehydrase-isomerase"/>
    <property type="match status" value="1"/>
</dbReference>
<evidence type="ECO:0000313" key="2">
    <source>
        <dbReference type="Proteomes" id="UP000269438"/>
    </source>
</evidence>
<reference evidence="1 2" key="1">
    <citation type="submission" date="2018-10" db="EMBL/GenBank/DDBJ databases">
        <authorList>
            <person name="Li J."/>
        </authorList>
    </citation>
    <scope>NUCLEOTIDE SEQUENCE [LARGE SCALE GENOMIC DNA]</scope>
    <source>
        <strain evidence="1 2">JCM 11654</strain>
    </source>
</reference>
<dbReference type="PANTHER" id="PTHR12475">
    <property type="match status" value="1"/>
</dbReference>
<name>A0A3L7AGE4_9MICO</name>
<dbReference type="CDD" id="cd00586">
    <property type="entry name" value="4HBT"/>
    <property type="match status" value="1"/>
</dbReference>
<dbReference type="AlphaFoldDB" id="A0A3L7AGE4"/>
<dbReference type="EMBL" id="RCUY01000017">
    <property type="protein sequence ID" value="RLP78830.1"/>
    <property type="molecule type" value="Genomic_DNA"/>
</dbReference>
<proteinExistence type="predicted"/>
<organism evidence="1 2">
    <name type="scientific">Mycetocola lacteus</name>
    <dbReference type="NCBI Taxonomy" id="76637"/>
    <lineage>
        <taxon>Bacteria</taxon>
        <taxon>Bacillati</taxon>
        <taxon>Actinomycetota</taxon>
        <taxon>Actinomycetes</taxon>
        <taxon>Micrococcales</taxon>
        <taxon>Microbacteriaceae</taxon>
        <taxon>Mycetocola</taxon>
    </lineage>
</organism>
<sequence length="195" mass="21876">MHLIFRTLLVMRAARRGLARGKTLGHHDVGRISLRTLLTDLDILRHMNNGVYLSIFDLGRLDLMIRSGMWAVMEKNGWYAVVVNQTVSYRRSLTLGQRFTVETRIIGTDEEAGYIEHRIVVDGQVYTRALMRARFIRRSGGTVSPAEFMAATGMTETAEPLPAWIADWRDAVALPRSRADAPSTWPGDWPGPGPA</sequence>
<evidence type="ECO:0000313" key="1">
    <source>
        <dbReference type="EMBL" id="RLP78830.1"/>
    </source>
</evidence>
<dbReference type="Pfam" id="PF13279">
    <property type="entry name" value="4HBT_2"/>
    <property type="match status" value="1"/>
</dbReference>
<dbReference type="InterPro" id="IPR029069">
    <property type="entry name" value="HotDog_dom_sf"/>
</dbReference>
<comment type="caution">
    <text evidence="1">The sequence shown here is derived from an EMBL/GenBank/DDBJ whole genome shotgun (WGS) entry which is preliminary data.</text>
</comment>
<dbReference type="Proteomes" id="UP000269438">
    <property type="component" value="Unassembled WGS sequence"/>
</dbReference>
<dbReference type="PANTHER" id="PTHR12475:SF4">
    <property type="entry name" value="PROTEIN THEM6"/>
    <property type="match status" value="1"/>
</dbReference>